<proteinExistence type="predicted"/>
<dbReference type="Proteomes" id="UP000275267">
    <property type="component" value="Unassembled WGS sequence"/>
</dbReference>
<keyword evidence="3" id="KW-1185">Reference proteome</keyword>
<accession>A0A3L6PZV4</accession>
<dbReference type="AlphaFoldDB" id="A0A3L6PZV4"/>
<feature type="compositionally biased region" description="Low complexity" evidence="1">
    <location>
        <begin position="110"/>
        <end position="124"/>
    </location>
</feature>
<organism evidence="2 3">
    <name type="scientific">Panicum miliaceum</name>
    <name type="common">Proso millet</name>
    <name type="synonym">Broomcorn millet</name>
    <dbReference type="NCBI Taxonomy" id="4540"/>
    <lineage>
        <taxon>Eukaryota</taxon>
        <taxon>Viridiplantae</taxon>
        <taxon>Streptophyta</taxon>
        <taxon>Embryophyta</taxon>
        <taxon>Tracheophyta</taxon>
        <taxon>Spermatophyta</taxon>
        <taxon>Magnoliopsida</taxon>
        <taxon>Liliopsida</taxon>
        <taxon>Poales</taxon>
        <taxon>Poaceae</taxon>
        <taxon>PACMAD clade</taxon>
        <taxon>Panicoideae</taxon>
        <taxon>Panicodae</taxon>
        <taxon>Paniceae</taxon>
        <taxon>Panicinae</taxon>
        <taxon>Panicum</taxon>
        <taxon>Panicum sect. Panicum</taxon>
    </lineage>
</organism>
<name>A0A3L6PZV4_PANMI</name>
<feature type="region of interest" description="Disordered" evidence="1">
    <location>
        <begin position="94"/>
        <end position="124"/>
    </location>
</feature>
<sequence>MQRAFIAQHSPRPAVITSWVVDSTTASTSGRPTSGEASVADAPAELCQQGAEVDALRRRQAAAESKASCGLAPSNEAVAAGLRTALDTLLLGGAAPAQPAEEEGFGDSGPGLAAAAADGAESCC</sequence>
<protein>
    <submittedName>
        <fullName evidence="2">BOI-related E3 ubiquitin-protein ligase 3</fullName>
    </submittedName>
</protein>
<evidence type="ECO:0000313" key="2">
    <source>
        <dbReference type="EMBL" id="RLM69237.1"/>
    </source>
</evidence>
<dbReference type="EMBL" id="PQIB02000014">
    <property type="protein sequence ID" value="RLM69237.1"/>
    <property type="molecule type" value="Genomic_DNA"/>
</dbReference>
<evidence type="ECO:0000256" key="1">
    <source>
        <dbReference type="SAM" id="MobiDB-lite"/>
    </source>
</evidence>
<dbReference type="STRING" id="4540.A0A3L6PZV4"/>
<reference evidence="3" key="1">
    <citation type="journal article" date="2019" name="Nat. Commun.">
        <title>The genome of broomcorn millet.</title>
        <authorList>
            <person name="Zou C."/>
            <person name="Miki D."/>
            <person name="Li D."/>
            <person name="Tang Q."/>
            <person name="Xiao L."/>
            <person name="Rajput S."/>
            <person name="Deng P."/>
            <person name="Jia W."/>
            <person name="Huang R."/>
            <person name="Zhang M."/>
            <person name="Sun Y."/>
            <person name="Hu J."/>
            <person name="Fu X."/>
            <person name="Schnable P.S."/>
            <person name="Li F."/>
            <person name="Zhang H."/>
            <person name="Feng B."/>
            <person name="Zhu X."/>
            <person name="Liu R."/>
            <person name="Schnable J.C."/>
            <person name="Zhu J.-K."/>
            <person name="Zhang H."/>
        </authorList>
    </citation>
    <scope>NUCLEOTIDE SEQUENCE [LARGE SCALE GENOMIC DNA]</scope>
</reference>
<gene>
    <name evidence="2" type="ORF">C2845_PM17G07640</name>
</gene>
<comment type="caution">
    <text evidence="2">The sequence shown here is derived from an EMBL/GenBank/DDBJ whole genome shotgun (WGS) entry which is preliminary data.</text>
</comment>
<evidence type="ECO:0000313" key="3">
    <source>
        <dbReference type="Proteomes" id="UP000275267"/>
    </source>
</evidence>